<dbReference type="InterPro" id="IPR036770">
    <property type="entry name" value="Ankyrin_rpt-contain_sf"/>
</dbReference>
<evidence type="ECO:0000256" key="2">
    <source>
        <dbReference type="ARBA" id="ARBA00023043"/>
    </source>
</evidence>
<organism evidence="5 6">
    <name type="scientific">Stylonychia lemnae</name>
    <name type="common">Ciliate</name>
    <dbReference type="NCBI Taxonomy" id="5949"/>
    <lineage>
        <taxon>Eukaryota</taxon>
        <taxon>Sar</taxon>
        <taxon>Alveolata</taxon>
        <taxon>Ciliophora</taxon>
        <taxon>Intramacronucleata</taxon>
        <taxon>Spirotrichea</taxon>
        <taxon>Stichotrichia</taxon>
        <taxon>Sporadotrichida</taxon>
        <taxon>Oxytrichidae</taxon>
        <taxon>Stylonychinae</taxon>
        <taxon>Stylonychia</taxon>
    </lineage>
</organism>
<evidence type="ECO:0000256" key="4">
    <source>
        <dbReference type="SAM" id="MobiDB-lite"/>
    </source>
</evidence>
<keyword evidence="1" id="KW-0677">Repeat</keyword>
<dbReference type="InterPro" id="IPR002110">
    <property type="entry name" value="Ankyrin_rpt"/>
</dbReference>
<dbReference type="InParanoid" id="A0A077ZSM0"/>
<dbReference type="AlphaFoldDB" id="A0A077ZSM0"/>
<evidence type="ECO:0000313" key="6">
    <source>
        <dbReference type="Proteomes" id="UP000039865"/>
    </source>
</evidence>
<evidence type="ECO:0000313" key="5">
    <source>
        <dbReference type="EMBL" id="CDW72867.1"/>
    </source>
</evidence>
<reference evidence="5 6" key="1">
    <citation type="submission" date="2014-06" db="EMBL/GenBank/DDBJ databases">
        <authorList>
            <person name="Swart Estienne"/>
        </authorList>
    </citation>
    <scope>NUCLEOTIDE SEQUENCE [LARGE SCALE GENOMIC DNA]</scope>
    <source>
        <strain evidence="5 6">130c</strain>
    </source>
</reference>
<feature type="repeat" description="ANK" evidence="3">
    <location>
        <begin position="452"/>
        <end position="484"/>
    </location>
</feature>
<proteinExistence type="predicted"/>
<evidence type="ECO:0000256" key="1">
    <source>
        <dbReference type="ARBA" id="ARBA00022737"/>
    </source>
</evidence>
<accession>A0A077ZSM0</accession>
<dbReference type="PROSITE" id="PS50088">
    <property type="entry name" value="ANK_REPEAT"/>
    <property type="match status" value="2"/>
</dbReference>
<feature type="compositionally biased region" description="Basic and acidic residues" evidence="4">
    <location>
        <begin position="275"/>
        <end position="298"/>
    </location>
</feature>
<gene>
    <name evidence="5" type="primary">Contig8826.g9426</name>
    <name evidence="5" type="ORF">STYLEM_1834</name>
</gene>
<dbReference type="PANTHER" id="PTHR24171:SF8">
    <property type="entry name" value="BRCA1-ASSOCIATED RING DOMAIN PROTEIN 1"/>
    <property type="match status" value="1"/>
</dbReference>
<dbReference type="OrthoDB" id="313274at2759"/>
<dbReference type="SUPFAM" id="SSF48403">
    <property type="entry name" value="Ankyrin repeat"/>
    <property type="match status" value="1"/>
</dbReference>
<feature type="repeat" description="ANK" evidence="3">
    <location>
        <begin position="485"/>
        <end position="511"/>
    </location>
</feature>
<feature type="region of interest" description="Disordered" evidence="4">
    <location>
        <begin position="275"/>
        <end position="310"/>
    </location>
</feature>
<dbReference type="PROSITE" id="PS50297">
    <property type="entry name" value="ANK_REP_REGION"/>
    <property type="match status" value="2"/>
</dbReference>
<dbReference type="GO" id="GO:0085020">
    <property type="term" value="P:protein K6-linked ubiquitination"/>
    <property type="evidence" value="ECO:0007669"/>
    <property type="project" value="TreeGrafter"/>
</dbReference>
<name>A0A077ZSM0_STYLE</name>
<dbReference type="Proteomes" id="UP000039865">
    <property type="component" value="Unassembled WGS sequence"/>
</dbReference>
<dbReference type="SMART" id="SM00248">
    <property type="entry name" value="ANK"/>
    <property type="match status" value="2"/>
</dbReference>
<dbReference type="Gene3D" id="1.25.40.20">
    <property type="entry name" value="Ankyrin repeat-containing domain"/>
    <property type="match status" value="1"/>
</dbReference>
<dbReference type="GO" id="GO:0004842">
    <property type="term" value="F:ubiquitin-protein transferase activity"/>
    <property type="evidence" value="ECO:0007669"/>
    <property type="project" value="TreeGrafter"/>
</dbReference>
<keyword evidence="2 3" id="KW-0040">ANK repeat</keyword>
<dbReference type="EMBL" id="CCKQ01001752">
    <property type="protein sequence ID" value="CDW72867.1"/>
    <property type="molecule type" value="Genomic_DNA"/>
</dbReference>
<evidence type="ECO:0000256" key="3">
    <source>
        <dbReference type="PROSITE-ProRule" id="PRU00023"/>
    </source>
</evidence>
<dbReference type="PANTHER" id="PTHR24171">
    <property type="entry name" value="ANKYRIN REPEAT DOMAIN-CONTAINING PROTEIN 39-RELATED"/>
    <property type="match status" value="1"/>
</dbReference>
<dbReference type="Pfam" id="PF12796">
    <property type="entry name" value="Ank_2"/>
    <property type="match status" value="1"/>
</dbReference>
<protein>
    <submittedName>
        <fullName evidence="5">Ankyrin repeat ph and sec7 domain containing protein</fullName>
    </submittedName>
</protein>
<keyword evidence="6" id="KW-1185">Reference proteome</keyword>
<sequence>MGETNKLAQTQPIQNNQVWNVKHKFILVKPENSRESTPFSYTHRRNNRDQNLIGNQHRKMKSTGSQIQFIKPGFNLKNLMREETLQSQRASSDMNNLLSPKTLQVAQSSLQQSQLTTRPQTEQFKINHPRTSRAHTRSSMDKKETMSVLTPHANEKFVQFINLPQKPQTARKLLNQHRSSQLIDFDENGDEIRIELPDRIKEDLIDKEKVQTRLLIEQFKQSENQEQFIDKYLDFQRQIERKKRFKLLQNQHQYGKIIDSENLYQDIIQTKQQEKDLKKKDKFHESKGSKKENAEQTDAKQSQVTLDNNRKFKMKEHGMKYRSLSTDEKLFEAPLLLFKSQLVPKTQDQIADDLTIESFRIKNLMKNQLEQKKKMVMTLHIDHDHVRDFQAMVQKVMLERREKFYSQIRQIEEKKDPLLLPNFLYAIKHNKLQAVFNYLKNDPALAYVADMSQRTGLHWAAKRNYCEIISLLVRFGADLNARDAEGRTPIYMAAKYDHHEAVKILLGLNADPFIKCMKKLRPEDVTEEDALKIALKKSKMFQITANWTSKQKRQVHFMNQGMEYLNRQRDEIMEDQAKNSFHRKMSMFKNGQTGSADISQDIIQGTPVLKQSEPESPKFGNKVLKNFLHRRNTLKRQATQMTIEQFAS</sequence>